<name>A0A2P2J2S5_RHIMU</name>
<protein>
    <submittedName>
        <fullName evidence="1">Uncharacterized protein</fullName>
    </submittedName>
</protein>
<accession>A0A2P2J2S5</accession>
<evidence type="ECO:0000313" key="1">
    <source>
        <dbReference type="EMBL" id="MBW87707.1"/>
    </source>
</evidence>
<dbReference type="AlphaFoldDB" id="A0A2P2J2S5"/>
<sequence>MIPQISCIKSNFYQDPFPIQALLSKHTNLYVKLVLPQAYTNNI</sequence>
<organism evidence="1">
    <name type="scientific">Rhizophora mucronata</name>
    <name type="common">Asiatic mangrove</name>
    <dbReference type="NCBI Taxonomy" id="61149"/>
    <lineage>
        <taxon>Eukaryota</taxon>
        <taxon>Viridiplantae</taxon>
        <taxon>Streptophyta</taxon>
        <taxon>Embryophyta</taxon>
        <taxon>Tracheophyta</taxon>
        <taxon>Spermatophyta</taxon>
        <taxon>Magnoliopsida</taxon>
        <taxon>eudicotyledons</taxon>
        <taxon>Gunneridae</taxon>
        <taxon>Pentapetalae</taxon>
        <taxon>rosids</taxon>
        <taxon>fabids</taxon>
        <taxon>Malpighiales</taxon>
        <taxon>Rhizophoraceae</taxon>
        <taxon>Rhizophora</taxon>
    </lineage>
</organism>
<proteinExistence type="predicted"/>
<dbReference type="EMBL" id="GGEC01007224">
    <property type="protein sequence ID" value="MBW87707.1"/>
    <property type="molecule type" value="Transcribed_RNA"/>
</dbReference>
<reference evidence="1" key="1">
    <citation type="submission" date="2018-02" db="EMBL/GenBank/DDBJ databases">
        <title>Rhizophora mucronata_Transcriptome.</title>
        <authorList>
            <person name="Meera S.P."/>
            <person name="Sreeshan A."/>
            <person name="Augustine A."/>
        </authorList>
    </citation>
    <scope>NUCLEOTIDE SEQUENCE</scope>
    <source>
        <tissue evidence="1">Leaf</tissue>
    </source>
</reference>